<reference evidence="1 2" key="1">
    <citation type="submission" date="2014-12" db="EMBL/GenBank/DDBJ databases">
        <title>Draft genome sequences of 10 type strains of Lactococcus.</title>
        <authorList>
            <person name="Sun Z."/>
            <person name="Zhong Z."/>
            <person name="Liu W."/>
            <person name="Zhang W."/>
            <person name="Zhang H."/>
        </authorList>
    </citation>
    <scope>NUCLEOTIDE SEQUENCE [LARGE SCALE GENOMIC DNA]</scope>
    <source>
        <strain evidence="1 2">DSM 20450</strain>
    </source>
</reference>
<sequence length="55" mass="6593">MLPPLFYLLTKFFKALSSNYCLQKCSIFNYKIAVSKFLFFDVTCQRRFSVVQKRI</sequence>
<name>A0A2A5S7F0_LACLH</name>
<gene>
    <name evidence="1" type="ORF">RU90_GL002123</name>
</gene>
<evidence type="ECO:0000313" key="2">
    <source>
        <dbReference type="Proteomes" id="UP000218744"/>
    </source>
</evidence>
<dbReference type="Proteomes" id="UP000218744">
    <property type="component" value="Unassembled WGS sequence"/>
</dbReference>
<dbReference type="AlphaFoldDB" id="A0A2A5S7F0"/>
<comment type="caution">
    <text evidence="1">The sequence shown here is derived from an EMBL/GenBank/DDBJ whole genome shotgun (WGS) entry which is preliminary data.</text>
</comment>
<protein>
    <submittedName>
        <fullName evidence="1">Uncharacterized protein</fullName>
    </submittedName>
</protein>
<proteinExistence type="predicted"/>
<dbReference type="EMBL" id="JXKA01000052">
    <property type="protein sequence ID" value="PCS09392.1"/>
    <property type="molecule type" value="Genomic_DNA"/>
</dbReference>
<organism evidence="1 2">
    <name type="scientific">Lactococcus lactis subsp. hordniae</name>
    <dbReference type="NCBI Taxonomy" id="203404"/>
    <lineage>
        <taxon>Bacteria</taxon>
        <taxon>Bacillati</taxon>
        <taxon>Bacillota</taxon>
        <taxon>Bacilli</taxon>
        <taxon>Lactobacillales</taxon>
        <taxon>Streptococcaceae</taxon>
        <taxon>Lactococcus</taxon>
    </lineage>
</organism>
<accession>A0A2A5S7F0</accession>
<evidence type="ECO:0000313" key="1">
    <source>
        <dbReference type="EMBL" id="PCS09392.1"/>
    </source>
</evidence>